<sequence length="308" mass="32950">MMISIRDRYRGSLLGLACGDAVGTTVEFSARGSFAPVTDMTGGGPFRLKPGQWTDDTSMALCLAESFLTKDAFDAADQINRYRNWWQWGYLSSTGTCFDIGMTVQDALSRYAVSGDPYSGSTNPRSAGNGSLMRLVPAVLFAYPDRARALQHAADSSRTTHGAPEAVQACQLFAGILSAALDGQPKNALLVNAGFMPTEPKLAAIAAGAFLDKADSEIRGTGYAVDSLEAALWCFFHTDSYEAAVLRATNLGDDADTTAAIVGQIAGAWYGVDAIPAGWLDKISMRAEIDDMACRLFDRFHDVNSKHA</sequence>
<evidence type="ECO:0000256" key="1">
    <source>
        <dbReference type="PIRSR" id="PIRSR605502-1"/>
    </source>
</evidence>
<gene>
    <name evidence="2" type="ORF">CR152_19775</name>
</gene>
<dbReference type="OrthoDB" id="9798107at2"/>
<dbReference type="InterPro" id="IPR005502">
    <property type="entry name" value="Ribosyl_crysJ1"/>
</dbReference>
<dbReference type="SUPFAM" id="SSF101478">
    <property type="entry name" value="ADP-ribosylglycohydrolase"/>
    <property type="match status" value="1"/>
</dbReference>
<comment type="cofactor">
    <cofactor evidence="1">
        <name>Mg(2+)</name>
        <dbReference type="ChEBI" id="CHEBI:18420"/>
    </cofactor>
    <text evidence="1">Binds 2 magnesium ions per subunit.</text>
</comment>
<feature type="binding site" evidence="1">
    <location>
        <position position="54"/>
    </location>
    <ligand>
        <name>Mg(2+)</name>
        <dbReference type="ChEBI" id="CHEBI:18420"/>
        <label>1</label>
    </ligand>
</feature>
<dbReference type="Proteomes" id="UP000229897">
    <property type="component" value="Chromosome"/>
</dbReference>
<dbReference type="Pfam" id="PF03747">
    <property type="entry name" value="ADP_ribosyl_GH"/>
    <property type="match status" value="1"/>
</dbReference>
<dbReference type="AlphaFoldDB" id="A0A2D2DVK3"/>
<evidence type="ECO:0000313" key="2">
    <source>
        <dbReference type="EMBL" id="ATQ78998.1"/>
    </source>
</evidence>
<keyword evidence="1" id="KW-0479">Metal-binding</keyword>
<evidence type="ECO:0000313" key="3">
    <source>
        <dbReference type="Proteomes" id="UP000229897"/>
    </source>
</evidence>
<reference evidence="2" key="1">
    <citation type="submission" date="2017-10" db="EMBL/GenBank/DDBJ databases">
        <title>Massilia psychrophilum sp. nov., a novel purple-pigmented bacterium isolated from Tianshan glacier, Xinjiang Municipality, China.</title>
        <authorList>
            <person name="Wang H."/>
        </authorList>
    </citation>
    <scope>NUCLEOTIDE SEQUENCE [LARGE SCALE GENOMIC DNA]</scope>
    <source>
        <strain evidence="2">B2</strain>
    </source>
</reference>
<keyword evidence="1" id="KW-0460">Magnesium</keyword>
<proteinExistence type="predicted"/>
<feature type="binding site" evidence="1">
    <location>
        <position position="256"/>
    </location>
    <ligand>
        <name>Mg(2+)</name>
        <dbReference type="ChEBI" id="CHEBI:18420"/>
        <label>1</label>
    </ligand>
</feature>
<protein>
    <submittedName>
        <fullName evidence="2">ADP-ribosylglycohydrolase</fullName>
    </submittedName>
</protein>
<keyword evidence="2" id="KW-0378">Hydrolase</keyword>
<dbReference type="EMBL" id="CP024608">
    <property type="protein sequence ID" value="ATQ78998.1"/>
    <property type="molecule type" value="Genomic_DNA"/>
</dbReference>
<dbReference type="InterPro" id="IPR050792">
    <property type="entry name" value="ADP-ribosylglycohydrolase"/>
</dbReference>
<feature type="binding site" evidence="1">
    <location>
        <position position="257"/>
    </location>
    <ligand>
        <name>Mg(2+)</name>
        <dbReference type="ChEBI" id="CHEBI:18420"/>
        <label>1</label>
    </ligand>
</feature>
<dbReference type="PANTHER" id="PTHR16222">
    <property type="entry name" value="ADP-RIBOSYLGLYCOHYDROLASE"/>
    <property type="match status" value="1"/>
</dbReference>
<dbReference type="InterPro" id="IPR036705">
    <property type="entry name" value="Ribosyl_crysJ1_sf"/>
</dbReference>
<accession>A0A2D2DVK3</accession>
<dbReference type="Gene3D" id="1.10.4080.10">
    <property type="entry name" value="ADP-ribosylation/Crystallin J1"/>
    <property type="match status" value="1"/>
</dbReference>
<feature type="binding site" evidence="1">
    <location>
        <position position="55"/>
    </location>
    <ligand>
        <name>Mg(2+)</name>
        <dbReference type="ChEBI" id="CHEBI:18420"/>
        <label>1</label>
    </ligand>
</feature>
<feature type="binding site" evidence="1">
    <location>
        <position position="254"/>
    </location>
    <ligand>
        <name>Mg(2+)</name>
        <dbReference type="ChEBI" id="CHEBI:18420"/>
        <label>1</label>
    </ligand>
</feature>
<dbReference type="PANTHER" id="PTHR16222:SF12">
    <property type="entry name" value="ADP-RIBOSYLGLYCOHYDROLASE-RELATED"/>
    <property type="match status" value="1"/>
</dbReference>
<organism evidence="2 3">
    <name type="scientific">Massilia violaceinigra</name>
    <dbReference type="NCBI Taxonomy" id="2045208"/>
    <lineage>
        <taxon>Bacteria</taxon>
        <taxon>Pseudomonadati</taxon>
        <taxon>Pseudomonadota</taxon>
        <taxon>Betaproteobacteria</taxon>
        <taxon>Burkholderiales</taxon>
        <taxon>Oxalobacteraceae</taxon>
        <taxon>Telluria group</taxon>
        <taxon>Massilia</taxon>
    </lineage>
</organism>
<feature type="binding site" evidence="1">
    <location>
        <position position="56"/>
    </location>
    <ligand>
        <name>Mg(2+)</name>
        <dbReference type="ChEBI" id="CHEBI:18420"/>
        <label>1</label>
    </ligand>
</feature>
<keyword evidence="3" id="KW-1185">Reference proteome</keyword>
<name>A0A2D2DVK3_9BURK</name>
<dbReference type="GO" id="GO:0046872">
    <property type="term" value="F:metal ion binding"/>
    <property type="evidence" value="ECO:0007669"/>
    <property type="project" value="UniProtKB-KW"/>
</dbReference>
<dbReference type="KEGG" id="mass:CR152_19775"/>
<dbReference type="GO" id="GO:0016787">
    <property type="term" value="F:hydrolase activity"/>
    <property type="evidence" value="ECO:0007669"/>
    <property type="project" value="UniProtKB-KW"/>
</dbReference>